<sequence>MKVLLAFTMNNKIQNKGIQEQFQIMKVYAQDLYKFSQSLALDLTIRDLSQISYKQKGQLLLQSNYKAIQEVDNQLDQYLSDSYSDKKYKKLIRSCILLTTKRNTYQFTHKSIQEFLVAQYVYNFLVSLENLNQLQNQEIQNLDHLKTSLFNSLTFNLSCEAFRGANYFIKDKLLNTEINQKMINIVMLSSNTQFCRAASNSIYLLSQMNVYLGSQNFSSIQLADTNISGLSFFESDYSNSIYQNVIINSCNFNQANLSDIMWNDVICKEKPYQEGQKSCFKSVAISPDGNYIASGGENGIVKLWNLKTYFYLRFNAQT</sequence>
<proteinExistence type="predicted"/>
<dbReference type="OrthoDB" id="2654453at2759"/>
<keyword evidence="3" id="KW-1185">Reference proteome</keyword>
<dbReference type="Proteomes" id="UP000692954">
    <property type="component" value="Unassembled WGS sequence"/>
</dbReference>
<evidence type="ECO:0000256" key="1">
    <source>
        <dbReference type="PROSITE-ProRule" id="PRU00221"/>
    </source>
</evidence>
<dbReference type="InterPro" id="IPR001680">
    <property type="entry name" value="WD40_rpt"/>
</dbReference>
<organism evidence="2 3">
    <name type="scientific">Paramecium sonneborni</name>
    <dbReference type="NCBI Taxonomy" id="65129"/>
    <lineage>
        <taxon>Eukaryota</taxon>
        <taxon>Sar</taxon>
        <taxon>Alveolata</taxon>
        <taxon>Ciliophora</taxon>
        <taxon>Intramacronucleata</taxon>
        <taxon>Oligohymenophorea</taxon>
        <taxon>Peniculida</taxon>
        <taxon>Parameciidae</taxon>
        <taxon>Paramecium</taxon>
    </lineage>
</organism>
<name>A0A8S1RER7_9CILI</name>
<comment type="caution">
    <text evidence="2">The sequence shown here is derived from an EMBL/GenBank/DDBJ whole genome shotgun (WGS) entry which is preliminary data.</text>
</comment>
<gene>
    <name evidence="2" type="ORF">PSON_ATCC_30995.1.T1570010</name>
</gene>
<dbReference type="PROSITE" id="PS50082">
    <property type="entry name" value="WD_REPEATS_2"/>
    <property type="match status" value="1"/>
</dbReference>
<evidence type="ECO:0000313" key="2">
    <source>
        <dbReference type="EMBL" id="CAD8125175.1"/>
    </source>
</evidence>
<dbReference type="Pfam" id="PF00400">
    <property type="entry name" value="WD40"/>
    <property type="match status" value="1"/>
</dbReference>
<dbReference type="EMBL" id="CAJJDN010000157">
    <property type="protein sequence ID" value="CAD8125175.1"/>
    <property type="molecule type" value="Genomic_DNA"/>
</dbReference>
<reference evidence="2" key="1">
    <citation type="submission" date="2021-01" db="EMBL/GenBank/DDBJ databases">
        <authorList>
            <consortium name="Genoscope - CEA"/>
            <person name="William W."/>
        </authorList>
    </citation>
    <scope>NUCLEOTIDE SEQUENCE</scope>
</reference>
<dbReference type="InterPro" id="IPR019775">
    <property type="entry name" value="WD40_repeat_CS"/>
</dbReference>
<protein>
    <recommendedName>
        <fullName evidence="4">WD domain, G-beta repeat protein</fullName>
    </recommendedName>
</protein>
<keyword evidence="1" id="KW-0853">WD repeat</keyword>
<evidence type="ECO:0008006" key="4">
    <source>
        <dbReference type="Google" id="ProtNLM"/>
    </source>
</evidence>
<evidence type="ECO:0000313" key="3">
    <source>
        <dbReference type="Proteomes" id="UP000692954"/>
    </source>
</evidence>
<feature type="repeat" description="WD" evidence="1">
    <location>
        <begin position="273"/>
        <end position="308"/>
    </location>
</feature>
<dbReference type="PROSITE" id="PS00678">
    <property type="entry name" value="WD_REPEATS_1"/>
    <property type="match status" value="1"/>
</dbReference>
<dbReference type="AlphaFoldDB" id="A0A8S1RER7"/>
<dbReference type="PROSITE" id="PS50294">
    <property type="entry name" value="WD_REPEATS_REGION"/>
    <property type="match status" value="1"/>
</dbReference>
<accession>A0A8S1RER7</accession>
<dbReference type="SMART" id="SM00320">
    <property type="entry name" value="WD40"/>
    <property type="match status" value="1"/>
</dbReference>